<feature type="region of interest" description="Disordered" evidence="1">
    <location>
        <begin position="130"/>
        <end position="150"/>
    </location>
</feature>
<evidence type="ECO:0008006" key="4">
    <source>
        <dbReference type="Google" id="ProtNLM"/>
    </source>
</evidence>
<dbReference type="AlphaFoldDB" id="A0A1H7N2B0"/>
<reference evidence="2 3" key="1">
    <citation type="submission" date="2016-10" db="EMBL/GenBank/DDBJ databases">
        <authorList>
            <person name="de Groot N.N."/>
        </authorList>
    </citation>
    <scope>NUCLEOTIDE SEQUENCE [LARGE SCALE GENOMIC DNA]</scope>
    <source>
        <strain evidence="2 3">CDM_5</strain>
    </source>
</reference>
<accession>A0A1H7N2B0</accession>
<name>A0A1H7N2B0_HALLR</name>
<dbReference type="RefSeq" id="WP_074793213.1">
    <property type="nucleotide sequence ID" value="NZ_FOAD01000003.1"/>
</dbReference>
<evidence type="ECO:0000313" key="3">
    <source>
        <dbReference type="Proteomes" id="UP000183894"/>
    </source>
</evidence>
<feature type="compositionally biased region" description="Acidic residues" evidence="1">
    <location>
        <begin position="141"/>
        <end position="150"/>
    </location>
</feature>
<evidence type="ECO:0000256" key="1">
    <source>
        <dbReference type="SAM" id="MobiDB-lite"/>
    </source>
</evidence>
<sequence length="150" mass="16742">MAKIGFKVSVDDNDVPNDIRNHIERGIRKATKRLARRIKEEAEAEIRRKNATDSYGIWEGDLVGGFHIERDGDSLRVINDDDAAGPMEYGVEPGAFGARGPPIENLLPWIRDHFPTDTSFDPWGIGGGENFDTSRLWSPDSDSDSELTDE</sequence>
<dbReference type="OrthoDB" id="385842at2157"/>
<gene>
    <name evidence="2" type="ORF">SAMN04488691_103173</name>
</gene>
<dbReference type="EMBL" id="FOAD01000003">
    <property type="protein sequence ID" value="SEL17736.1"/>
    <property type="molecule type" value="Genomic_DNA"/>
</dbReference>
<dbReference type="Proteomes" id="UP000183894">
    <property type="component" value="Unassembled WGS sequence"/>
</dbReference>
<evidence type="ECO:0000313" key="2">
    <source>
        <dbReference type="EMBL" id="SEL17736.1"/>
    </source>
</evidence>
<protein>
    <recommendedName>
        <fullName evidence="4">HK97 gp10 family phage protein</fullName>
    </recommendedName>
</protein>
<organism evidence="2 3">
    <name type="scientific">Haloferax larsenii</name>
    <dbReference type="NCBI Taxonomy" id="302484"/>
    <lineage>
        <taxon>Archaea</taxon>
        <taxon>Methanobacteriati</taxon>
        <taxon>Methanobacteriota</taxon>
        <taxon>Stenosarchaea group</taxon>
        <taxon>Halobacteria</taxon>
        <taxon>Halobacteriales</taxon>
        <taxon>Haloferacaceae</taxon>
        <taxon>Haloferax</taxon>
    </lineage>
</organism>
<proteinExistence type="predicted"/>